<comment type="caution">
    <text evidence="3">The sequence shown here is derived from an EMBL/GenBank/DDBJ whole genome shotgun (WGS) entry which is preliminary data.</text>
</comment>
<keyword evidence="2" id="KW-0472">Membrane</keyword>
<dbReference type="Proteomes" id="UP001515480">
    <property type="component" value="Unassembled WGS sequence"/>
</dbReference>
<evidence type="ECO:0000256" key="2">
    <source>
        <dbReference type="SAM" id="Phobius"/>
    </source>
</evidence>
<dbReference type="InterPro" id="IPR027417">
    <property type="entry name" value="P-loop_NTPase"/>
</dbReference>
<keyword evidence="2" id="KW-0812">Transmembrane</keyword>
<gene>
    <name evidence="3" type="ORF">AB1Y20_000567</name>
</gene>
<dbReference type="Gene3D" id="3.40.50.300">
    <property type="entry name" value="P-loop containing nucleotide triphosphate hydrolases"/>
    <property type="match status" value="1"/>
</dbReference>
<sequence>MDCSVGTLASTFFIVFSSPFSGADAFCRLLNRHPDIKCSGELFSPHSAAAAEERLALGIPLDRQRADPAAFLRRHFARCAARACGVVVMPYQLGAAQLPQLFLPACDVHKLIFERTNLTAEFLSFRRANDRPPVVPSASPPPSSARVGWRDMSFERYAKLHRAWFAQVGKLAPAARSLSLRAEQLQLRAAEAPATAAAARCADRADARRAAPARAASSTRARHAEPPRVALDQEDALCSTYALLGVAEERQLCLFDSCRSAELRNKSSYTTRWAGFATTGAASAAPQKGTRHAAASRADGAPSSISLEGASRPRGRQVAVAIVGVSSFVIVTVAGICLALGIAIGQRTQGSGQPSGRKVAQVQSE</sequence>
<evidence type="ECO:0000313" key="4">
    <source>
        <dbReference type="Proteomes" id="UP001515480"/>
    </source>
</evidence>
<keyword evidence="4" id="KW-1185">Reference proteome</keyword>
<keyword evidence="2" id="KW-1133">Transmembrane helix</keyword>
<dbReference type="EMBL" id="JBGBPQ010000001">
    <property type="protein sequence ID" value="KAL1529625.1"/>
    <property type="molecule type" value="Genomic_DNA"/>
</dbReference>
<dbReference type="AlphaFoldDB" id="A0AB34K679"/>
<evidence type="ECO:0000256" key="1">
    <source>
        <dbReference type="SAM" id="MobiDB-lite"/>
    </source>
</evidence>
<reference evidence="3 4" key="1">
    <citation type="journal article" date="2024" name="Science">
        <title>Giant polyketide synthase enzymes in the biosynthesis of giant marine polyether toxins.</title>
        <authorList>
            <person name="Fallon T.R."/>
            <person name="Shende V.V."/>
            <person name="Wierzbicki I.H."/>
            <person name="Pendleton A.L."/>
            <person name="Watervoot N.F."/>
            <person name="Auber R.P."/>
            <person name="Gonzalez D.J."/>
            <person name="Wisecaver J.H."/>
            <person name="Moore B.S."/>
        </authorList>
    </citation>
    <scope>NUCLEOTIDE SEQUENCE [LARGE SCALE GENOMIC DNA]</scope>
    <source>
        <strain evidence="3 4">12B1</strain>
    </source>
</reference>
<feature type="transmembrane region" description="Helical" evidence="2">
    <location>
        <begin position="318"/>
        <end position="344"/>
    </location>
</feature>
<evidence type="ECO:0000313" key="3">
    <source>
        <dbReference type="EMBL" id="KAL1529625.1"/>
    </source>
</evidence>
<feature type="region of interest" description="Disordered" evidence="1">
    <location>
        <begin position="284"/>
        <end position="310"/>
    </location>
</feature>
<proteinExistence type="predicted"/>
<protein>
    <submittedName>
        <fullName evidence="3">Uncharacterized protein</fullName>
    </submittedName>
</protein>
<organism evidence="3 4">
    <name type="scientific">Prymnesium parvum</name>
    <name type="common">Toxic golden alga</name>
    <dbReference type="NCBI Taxonomy" id="97485"/>
    <lineage>
        <taxon>Eukaryota</taxon>
        <taxon>Haptista</taxon>
        <taxon>Haptophyta</taxon>
        <taxon>Prymnesiophyceae</taxon>
        <taxon>Prymnesiales</taxon>
        <taxon>Prymnesiaceae</taxon>
        <taxon>Prymnesium</taxon>
    </lineage>
</organism>
<name>A0AB34K679_PRYPA</name>
<accession>A0AB34K679</accession>